<evidence type="ECO:0000256" key="12">
    <source>
        <dbReference type="ARBA" id="ARBA00076160"/>
    </source>
</evidence>
<dbReference type="GO" id="GO:0005737">
    <property type="term" value="C:cytoplasm"/>
    <property type="evidence" value="ECO:0007669"/>
    <property type="project" value="UniProtKB-SubCell"/>
</dbReference>
<gene>
    <name evidence="13" type="primary">queA</name>
    <name evidence="14" type="ORF">CJ191_03020</name>
</gene>
<keyword evidence="15" id="KW-1185">Reference proteome</keyword>
<dbReference type="InterPro" id="IPR003699">
    <property type="entry name" value="QueA"/>
</dbReference>
<evidence type="ECO:0000256" key="11">
    <source>
        <dbReference type="ARBA" id="ARBA00069325"/>
    </source>
</evidence>
<dbReference type="Proteomes" id="UP000235701">
    <property type="component" value="Unassembled WGS sequence"/>
</dbReference>
<keyword evidence="6 13" id="KW-0949">S-adenosyl-L-methionine</keyword>
<protein>
    <recommendedName>
        <fullName evidence="11 13">S-adenosylmethionine:tRNA ribosyltransferase-isomerase</fullName>
        <ecNumber evidence="10 13">2.4.99.17</ecNumber>
    </recommendedName>
    <alternativeName>
        <fullName evidence="12 13">Queuosine biosynthesis protein QueA</fullName>
    </alternativeName>
</protein>
<evidence type="ECO:0000256" key="8">
    <source>
        <dbReference type="ARBA" id="ARBA00052751"/>
    </source>
</evidence>
<dbReference type="EMBL" id="PNHQ01000005">
    <property type="protein sequence ID" value="PMC80130.1"/>
    <property type="molecule type" value="Genomic_DNA"/>
</dbReference>
<dbReference type="InterPro" id="IPR036100">
    <property type="entry name" value="QueA_sf"/>
</dbReference>
<keyword evidence="4 13" id="KW-0963">Cytoplasm</keyword>
<proteinExistence type="inferred from homology"/>
<evidence type="ECO:0000256" key="3">
    <source>
        <dbReference type="ARBA" id="ARBA00011245"/>
    </source>
</evidence>
<dbReference type="InterPro" id="IPR042118">
    <property type="entry name" value="QueA_dom1"/>
</dbReference>
<evidence type="ECO:0000256" key="6">
    <source>
        <dbReference type="ARBA" id="ARBA00022691"/>
    </source>
</evidence>
<dbReference type="GO" id="GO:0008616">
    <property type="term" value="P:tRNA queuosine(34) biosynthetic process"/>
    <property type="evidence" value="ECO:0007669"/>
    <property type="project" value="UniProtKB-UniRule"/>
</dbReference>
<comment type="caution">
    <text evidence="14">The sequence shown here is derived from an EMBL/GenBank/DDBJ whole genome shotgun (WGS) entry which is preliminary data.</text>
</comment>
<dbReference type="EC" id="2.4.99.17" evidence="10 13"/>
<comment type="similarity">
    <text evidence="9 13">Belongs to the QueA family.</text>
</comment>
<dbReference type="FunFam" id="3.40.1780.10:FF:000001">
    <property type="entry name" value="S-adenosylmethionine:tRNA ribosyltransferase-isomerase"/>
    <property type="match status" value="1"/>
</dbReference>
<dbReference type="Pfam" id="PF02547">
    <property type="entry name" value="Queuosine_synth"/>
    <property type="match status" value="1"/>
</dbReference>
<evidence type="ECO:0000256" key="5">
    <source>
        <dbReference type="ARBA" id="ARBA00022679"/>
    </source>
</evidence>
<reference evidence="14 15" key="1">
    <citation type="submission" date="2017-09" db="EMBL/GenBank/DDBJ databases">
        <title>Bacterial strain isolated from the female urinary microbiota.</title>
        <authorList>
            <person name="Thomas-White K."/>
            <person name="Kumar N."/>
            <person name="Forster S."/>
            <person name="Putonti C."/>
            <person name="Lawley T."/>
            <person name="Wolfe A.J."/>
        </authorList>
    </citation>
    <scope>NUCLEOTIDE SEQUENCE [LARGE SCALE GENOMIC DNA]</scope>
    <source>
        <strain evidence="14 15">UMB0240</strain>
    </source>
</reference>
<dbReference type="Gene3D" id="3.40.1780.10">
    <property type="entry name" value="QueA-like"/>
    <property type="match status" value="1"/>
</dbReference>
<dbReference type="PANTHER" id="PTHR30307:SF0">
    <property type="entry name" value="S-ADENOSYLMETHIONINE:TRNA RIBOSYLTRANSFERASE-ISOMERASE"/>
    <property type="match status" value="1"/>
</dbReference>
<dbReference type="NCBIfam" id="NF001140">
    <property type="entry name" value="PRK00147.1"/>
    <property type="match status" value="1"/>
</dbReference>
<evidence type="ECO:0000256" key="13">
    <source>
        <dbReference type="HAMAP-Rule" id="MF_00113"/>
    </source>
</evidence>
<organism evidence="14 15">
    <name type="scientific">Aerococcus viridans</name>
    <dbReference type="NCBI Taxonomy" id="1377"/>
    <lineage>
        <taxon>Bacteria</taxon>
        <taxon>Bacillati</taxon>
        <taxon>Bacillota</taxon>
        <taxon>Bacilli</taxon>
        <taxon>Lactobacillales</taxon>
        <taxon>Aerococcaceae</taxon>
        <taxon>Aerococcus</taxon>
    </lineage>
</organism>
<dbReference type="InterPro" id="IPR042119">
    <property type="entry name" value="QueA_dom2"/>
</dbReference>
<evidence type="ECO:0000256" key="4">
    <source>
        <dbReference type="ARBA" id="ARBA00022490"/>
    </source>
</evidence>
<dbReference type="HAMAP" id="MF_00113">
    <property type="entry name" value="QueA"/>
    <property type="match status" value="1"/>
</dbReference>
<dbReference type="GO" id="GO:0051075">
    <property type="term" value="F:S-adenosylmethionine:tRNA ribosyltransferase-isomerase activity"/>
    <property type="evidence" value="ECO:0007669"/>
    <property type="project" value="UniProtKB-EC"/>
</dbReference>
<comment type="subunit">
    <text evidence="3 13">Monomer.</text>
</comment>
<dbReference type="FunFam" id="2.40.10.240:FF:000002">
    <property type="entry name" value="S-adenosylmethionine:tRNA ribosyltransferase-isomerase"/>
    <property type="match status" value="1"/>
</dbReference>
<sequence length="373" mass="41657">MTLTTNDFDFNLPEQLIAQVPIQNRLASRLLKLDAQTGEYEDGHFPDIASELEPGDVLVLNNTRVLPARLHGIRPDTGGHVEVLLLNNTEGDRWETLVKPARRIRVGTEIAFGDGQLVAVVAEELDHGGRIVEFKYQGIFLEVLEALGEMPLPPYIKEKLDNPDRYQTVYAKENGSAAAPTAGLHFTQEFMADLEARGIDIAYLTLHVGLGTFRPVSVDDIDAHKMHSEFYSLDQENSDKIRRAQQGGHKVVAVGTTSIRTLETIGTKFDGEVKADSGWTDIFIAPGYQFTVVNSFITNFHLPKSTLIMLVSAFAGREHVLTAYQHAVAEEYRFFSFGDAMFLRGPQYQDPAISEEDIEAAKRRNSQFFTQKD</sequence>
<evidence type="ECO:0000256" key="7">
    <source>
        <dbReference type="ARBA" id="ARBA00022785"/>
    </source>
</evidence>
<dbReference type="OrthoDB" id="9805933at2"/>
<evidence type="ECO:0000313" key="14">
    <source>
        <dbReference type="EMBL" id="PMC80130.1"/>
    </source>
</evidence>
<dbReference type="NCBIfam" id="TIGR00113">
    <property type="entry name" value="queA"/>
    <property type="match status" value="1"/>
</dbReference>
<comment type="function">
    <text evidence="13">Transfers and isomerizes the ribose moiety from AdoMet to the 7-aminomethyl group of 7-deazaguanine (preQ1-tRNA) to give epoxyqueuosine (oQ-tRNA).</text>
</comment>
<keyword evidence="5 13" id="KW-0808">Transferase</keyword>
<dbReference type="Gene3D" id="2.40.10.240">
    <property type="entry name" value="QueA-like"/>
    <property type="match status" value="1"/>
</dbReference>
<evidence type="ECO:0000256" key="2">
    <source>
        <dbReference type="ARBA" id="ARBA00004691"/>
    </source>
</evidence>
<evidence type="ECO:0000313" key="15">
    <source>
        <dbReference type="Proteomes" id="UP000235701"/>
    </source>
</evidence>
<dbReference type="PANTHER" id="PTHR30307">
    <property type="entry name" value="S-ADENOSYLMETHIONINE:TRNA RIBOSYLTRANSFERASE-ISOMERASE"/>
    <property type="match status" value="1"/>
</dbReference>
<accession>A0A2N6UEZ9</accession>
<name>A0A2N6UEZ9_9LACT</name>
<comment type="subcellular location">
    <subcellularLocation>
        <location evidence="1 13">Cytoplasm</location>
    </subcellularLocation>
</comment>
<evidence type="ECO:0000256" key="1">
    <source>
        <dbReference type="ARBA" id="ARBA00004496"/>
    </source>
</evidence>
<dbReference type="AlphaFoldDB" id="A0A2N6UEZ9"/>
<evidence type="ECO:0000256" key="9">
    <source>
        <dbReference type="ARBA" id="ARBA00061210"/>
    </source>
</evidence>
<comment type="catalytic activity">
    <reaction evidence="8 13">
        <text>7-aminomethyl-7-carbaguanosine(34) in tRNA + S-adenosyl-L-methionine = epoxyqueuosine(34) in tRNA + adenine + L-methionine + 2 H(+)</text>
        <dbReference type="Rhea" id="RHEA:32155"/>
        <dbReference type="Rhea" id="RHEA-COMP:10342"/>
        <dbReference type="Rhea" id="RHEA-COMP:18582"/>
        <dbReference type="ChEBI" id="CHEBI:15378"/>
        <dbReference type="ChEBI" id="CHEBI:16708"/>
        <dbReference type="ChEBI" id="CHEBI:57844"/>
        <dbReference type="ChEBI" id="CHEBI:59789"/>
        <dbReference type="ChEBI" id="CHEBI:82833"/>
        <dbReference type="ChEBI" id="CHEBI:194443"/>
        <dbReference type="EC" id="2.4.99.17"/>
    </reaction>
</comment>
<comment type="pathway">
    <text evidence="2 13">tRNA modification; tRNA-queuosine biosynthesis.</text>
</comment>
<dbReference type="UniPathway" id="UPA00392"/>
<evidence type="ECO:0000256" key="10">
    <source>
        <dbReference type="ARBA" id="ARBA00066503"/>
    </source>
</evidence>
<keyword evidence="14" id="KW-0413">Isomerase</keyword>
<dbReference type="SUPFAM" id="SSF111337">
    <property type="entry name" value="QueA-like"/>
    <property type="match status" value="1"/>
</dbReference>
<dbReference type="RefSeq" id="WP_102198963.1">
    <property type="nucleotide sequence ID" value="NZ_PNHQ01000005.1"/>
</dbReference>
<keyword evidence="7 13" id="KW-0671">Queuosine biosynthesis</keyword>